<comment type="caution">
    <text evidence="5">The sequence shown here is derived from an EMBL/GenBank/DDBJ whole genome shotgun (WGS) entry which is preliminary data.</text>
</comment>
<dbReference type="EMBL" id="BAABGX010000001">
    <property type="protein sequence ID" value="GAA4297504.1"/>
    <property type="molecule type" value="Genomic_DNA"/>
</dbReference>
<dbReference type="Pfam" id="PF00149">
    <property type="entry name" value="Metallophos"/>
    <property type="match status" value="1"/>
</dbReference>
<accession>A0ABP8F8G5</accession>
<dbReference type="PANTHER" id="PTHR10161:SF14">
    <property type="entry name" value="TARTRATE-RESISTANT ACID PHOSPHATASE TYPE 5"/>
    <property type="match status" value="1"/>
</dbReference>
<name>A0ABP8F8G5_9BACT</name>
<dbReference type="SUPFAM" id="SSF56300">
    <property type="entry name" value="Metallo-dependent phosphatases"/>
    <property type="match status" value="1"/>
</dbReference>
<dbReference type="RefSeq" id="WP_345162029.1">
    <property type="nucleotide sequence ID" value="NZ_BAABGX010000001.1"/>
</dbReference>
<evidence type="ECO:0000256" key="1">
    <source>
        <dbReference type="ARBA" id="ARBA00022729"/>
    </source>
</evidence>
<keyword evidence="2" id="KW-0378">Hydrolase</keyword>
<evidence type="ECO:0000313" key="5">
    <source>
        <dbReference type="EMBL" id="GAA4297504.1"/>
    </source>
</evidence>
<evidence type="ECO:0000256" key="2">
    <source>
        <dbReference type="ARBA" id="ARBA00022801"/>
    </source>
</evidence>
<proteinExistence type="predicted"/>
<evidence type="ECO:0000313" key="6">
    <source>
        <dbReference type="Proteomes" id="UP001501844"/>
    </source>
</evidence>
<keyword evidence="3" id="KW-0812">Transmembrane</keyword>
<reference evidence="6" key="1">
    <citation type="journal article" date="2019" name="Int. J. Syst. Evol. Microbiol.">
        <title>The Global Catalogue of Microorganisms (GCM) 10K type strain sequencing project: providing services to taxonomists for standard genome sequencing and annotation.</title>
        <authorList>
            <consortium name="The Broad Institute Genomics Platform"/>
            <consortium name="The Broad Institute Genome Sequencing Center for Infectious Disease"/>
            <person name="Wu L."/>
            <person name="Ma J."/>
        </authorList>
    </citation>
    <scope>NUCLEOTIDE SEQUENCE [LARGE SCALE GENOMIC DNA]</scope>
    <source>
        <strain evidence="6">JCM 17917</strain>
    </source>
</reference>
<keyword evidence="1" id="KW-0732">Signal</keyword>
<keyword evidence="3" id="KW-1133">Transmembrane helix</keyword>
<keyword evidence="6" id="KW-1185">Reference proteome</keyword>
<feature type="domain" description="Calcineurin-like phosphoesterase" evidence="4">
    <location>
        <begin position="54"/>
        <end position="255"/>
    </location>
</feature>
<evidence type="ECO:0000259" key="4">
    <source>
        <dbReference type="Pfam" id="PF00149"/>
    </source>
</evidence>
<dbReference type="InterPro" id="IPR004843">
    <property type="entry name" value="Calcineurin-like_PHP"/>
</dbReference>
<dbReference type="PANTHER" id="PTHR10161">
    <property type="entry name" value="TARTRATE-RESISTANT ACID PHOSPHATASE TYPE 5"/>
    <property type="match status" value="1"/>
</dbReference>
<evidence type="ECO:0000256" key="3">
    <source>
        <dbReference type="SAM" id="Phobius"/>
    </source>
</evidence>
<sequence>MLQYLVYFLVTAFVVWLLWTFIRERKYRKKPFYTLADIGWRTQQPPPAQEKIHSIALVGDIGNAGTPQEDPVLKTLEVWLKEVKEHASTAVFLGDNIYPVGLPPQEHHRHAQAVKKLTDQLSLLAKYPTRVIYLGGNHDWNKGRKNGHSYLLRQQKFVTEYLNDQEAYLPKDGCLGPVTRELNEHLLLVVINSQWWVQRGFRPLGSKFGCSLELPSDFYKQMEEILAANQHRMVVIAGHHPLYSNALHGGNFTVKQQLFPLTFVHKRAMIPLPISGTLYQLYRKYVGAAEDMSYPPFRRFKKKFLKVLHKYPGSFYVAGHDHNLQYFQVKGSHFAVSGAGSKTNFVAKGGRATFTHENKGFMVLDQYQNGEVWLRVLEPSLTDDEVPILAFQKCIYKAKPLVVQGA</sequence>
<organism evidence="5 6">
    <name type="scientific">Nibribacter koreensis</name>
    <dbReference type="NCBI Taxonomy" id="1084519"/>
    <lineage>
        <taxon>Bacteria</taxon>
        <taxon>Pseudomonadati</taxon>
        <taxon>Bacteroidota</taxon>
        <taxon>Cytophagia</taxon>
        <taxon>Cytophagales</taxon>
        <taxon>Hymenobacteraceae</taxon>
        <taxon>Nibribacter</taxon>
    </lineage>
</organism>
<keyword evidence="3" id="KW-0472">Membrane</keyword>
<gene>
    <name evidence="5" type="ORF">GCM10023183_05150</name>
</gene>
<dbReference type="Proteomes" id="UP001501844">
    <property type="component" value="Unassembled WGS sequence"/>
</dbReference>
<protein>
    <recommendedName>
        <fullName evidence="4">Calcineurin-like phosphoesterase domain-containing protein</fullName>
    </recommendedName>
</protein>
<dbReference type="Gene3D" id="3.60.21.10">
    <property type="match status" value="2"/>
</dbReference>
<dbReference type="InterPro" id="IPR029052">
    <property type="entry name" value="Metallo-depent_PP-like"/>
</dbReference>
<dbReference type="InterPro" id="IPR051558">
    <property type="entry name" value="Metallophosphoesterase_PAP"/>
</dbReference>
<feature type="transmembrane region" description="Helical" evidence="3">
    <location>
        <begin position="6"/>
        <end position="22"/>
    </location>
</feature>